<dbReference type="GO" id="GO:0006799">
    <property type="term" value="P:polyphosphate biosynthetic process"/>
    <property type="evidence" value="ECO:0007669"/>
    <property type="project" value="UniProtKB-ARBA"/>
</dbReference>
<dbReference type="Proteomes" id="UP000515860">
    <property type="component" value="Chromosome"/>
</dbReference>
<dbReference type="AlphaFoldDB" id="A0A7G9GE19"/>
<evidence type="ECO:0000313" key="2">
    <source>
        <dbReference type="EMBL" id="QNM09051.1"/>
    </source>
</evidence>
<protein>
    <submittedName>
        <fullName evidence="2">Polyphosphate polymerase domain-containing protein</fullName>
    </submittedName>
</protein>
<dbReference type="InterPro" id="IPR033469">
    <property type="entry name" value="CYTH-like_dom_sf"/>
</dbReference>
<evidence type="ECO:0000313" key="3">
    <source>
        <dbReference type="Proteomes" id="UP000515860"/>
    </source>
</evidence>
<dbReference type="CDD" id="cd07750">
    <property type="entry name" value="PolyPPase_VTC_like"/>
    <property type="match status" value="1"/>
</dbReference>
<dbReference type="Pfam" id="PF09359">
    <property type="entry name" value="VTC"/>
    <property type="match status" value="1"/>
</dbReference>
<dbReference type="InterPro" id="IPR018966">
    <property type="entry name" value="VTC_domain"/>
</dbReference>
<sequence>MSNYQMTFQRYEMKYLLKEHTYRQLRTRLEGKTAEDQYGKTTICNIYFDTPDARLVRSSLEKPVYKEKLRLRSYGVPEKCSEVFAELKKKYKGVVYKRREKMVLSEAWDYLYRWKRPGFDTQILHEIDWLLAYYKNLVPAMYISYERVALCGLEDPDLRLTFDSHILWRDSQLELSKGAWGQELLEPGVRLMEIKIAGAMPLWLGELLDEFTVYPISFSKYGRAYQERAAQKTEEKGGQDCA</sequence>
<dbReference type="EMBL" id="CP060635">
    <property type="protein sequence ID" value="QNM09051.1"/>
    <property type="molecule type" value="Genomic_DNA"/>
</dbReference>
<gene>
    <name evidence="2" type="ORF">H9Q79_01780</name>
</gene>
<dbReference type="KEGG" id="whj:H9Q79_01780"/>
<accession>A0A7G9GE19</accession>
<proteinExistence type="predicted"/>
<reference evidence="2 3" key="1">
    <citation type="submission" date="2020-08" db="EMBL/GenBank/DDBJ databases">
        <authorList>
            <person name="Liu C."/>
            <person name="Sun Q."/>
        </authorList>
    </citation>
    <scope>NUCLEOTIDE SEQUENCE [LARGE SCALE GENOMIC DNA]</scope>
    <source>
        <strain evidence="2 3">NSJ-29</strain>
    </source>
</reference>
<dbReference type="RefSeq" id="WP_118647959.1">
    <property type="nucleotide sequence ID" value="NZ_CP060635.1"/>
</dbReference>
<keyword evidence="3" id="KW-1185">Reference proteome</keyword>
<feature type="domain" description="VTC" evidence="1">
    <location>
        <begin position="9"/>
        <end position="226"/>
    </location>
</feature>
<evidence type="ECO:0000259" key="1">
    <source>
        <dbReference type="Pfam" id="PF09359"/>
    </source>
</evidence>
<name>A0A7G9GE19_9FIRM</name>
<dbReference type="InterPro" id="IPR042267">
    <property type="entry name" value="VTC_sf"/>
</dbReference>
<dbReference type="Gene3D" id="3.20.100.30">
    <property type="entry name" value="VTC, catalytic tunnel domain"/>
    <property type="match status" value="1"/>
</dbReference>
<dbReference type="SUPFAM" id="SSF55154">
    <property type="entry name" value="CYTH-like phosphatases"/>
    <property type="match status" value="1"/>
</dbReference>
<organism evidence="2 3">
    <name type="scientific">Wansuia hejianensis</name>
    <dbReference type="NCBI Taxonomy" id="2763667"/>
    <lineage>
        <taxon>Bacteria</taxon>
        <taxon>Bacillati</taxon>
        <taxon>Bacillota</taxon>
        <taxon>Clostridia</taxon>
        <taxon>Lachnospirales</taxon>
        <taxon>Lachnospiraceae</taxon>
        <taxon>Wansuia</taxon>
    </lineage>
</organism>